<keyword evidence="2" id="KW-1185">Reference proteome</keyword>
<dbReference type="Proteomes" id="UP000031675">
    <property type="component" value="Unassembled WGS sequence"/>
</dbReference>
<dbReference type="InterPro" id="IPR029063">
    <property type="entry name" value="SAM-dependent_MTases_sf"/>
</dbReference>
<dbReference type="SUPFAM" id="SSF53335">
    <property type="entry name" value="S-adenosyl-L-methionine-dependent methyltransferases"/>
    <property type="match status" value="1"/>
</dbReference>
<organism evidence="1 2">
    <name type="scientific">Streptomonospora alba</name>
    <dbReference type="NCBI Taxonomy" id="183763"/>
    <lineage>
        <taxon>Bacteria</taxon>
        <taxon>Bacillati</taxon>
        <taxon>Actinomycetota</taxon>
        <taxon>Actinomycetes</taxon>
        <taxon>Streptosporangiales</taxon>
        <taxon>Nocardiopsidaceae</taxon>
        <taxon>Streptomonospora</taxon>
    </lineage>
</organism>
<dbReference type="EMBL" id="JROO01000009">
    <property type="protein sequence ID" value="KIH99698.1"/>
    <property type="molecule type" value="Genomic_DNA"/>
</dbReference>
<gene>
    <name evidence="1" type="ORF">LP52_05500</name>
</gene>
<comment type="caution">
    <text evidence="1">The sequence shown here is derived from an EMBL/GenBank/DDBJ whole genome shotgun (WGS) entry which is preliminary data.</text>
</comment>
<reference evidence="2" key="1">
    <citation type="journal article" date="2015" name="Chem. Biol.">
        <title>Structure, bioactivity, and resistance mechanism of streptomonomicin, an unusual lasso Peptide from an understudied halophilic actinomycete.</title>
        <authorList>
            <person name="Metelev M."/>
            <person name="Tietz J.I."/>
            <person name="Melby J.O."/>
            <person name="Blair P.M."/>
            <person name="Zhu L."/>
            <person name="Livnat I."/>
            <person name="Severinov K."/>
            <person name="Mitchell D.A."/>
        </authorList>
    </citation>
    <scope>NUCLEOTIDE SEQUENCE [LARGE SCALE GENOMIC DNA]</scope>
    <source>
        <strain evidence="2">YIM 90003</strain>
    </source>
</reference>
<accession>A0A0C2G8J2</accession>
<dbReference type="STRING" id="183763.LP52_05500"/>
<dbReference type="Pfam" id="PF04672">
    <property type="entry name" value="Methyltransf_19"/>
    <property type="match status" value="1"/>
</dbReference>
<dbReference type="InterPro" id="IPR006764">
    <property type="entry name" value="SAM_dep_MeTrfase_SAV2177_type"/>
</dbReference>
<protein>
    <submittedName>
        <fullName evidence="1">S-adenosyl methyltransferase</fullName>
    </submittedName>
</protein>
<dbReference type="GO" id="GO:0032259">
    <property type="term" value="P:methylation"/>
    <property type="evidence" value="ECO:0007669"/>
    <property type="project" value="UniProtKB-KW"/>
</dbReference>
<keyword evidence="1" id="KW-0489">Methyltransferase</keyword>
<dbReference type="Gene3D" id="3.40.50.150">
    <property type="entry name" value="Vaccinia Virus protein VP39"/>
    <property type="match status" value="1"/>
</dbReference>
<dbReference type="PIRSF" id="PIRSF017393">
    <property type="entry name" value="MTase_SAV2177"/>
    <property type="match status" value="1"/>
</dbReference>
<name>A0A0C2G8J2_9ACTN</name>
<dbReference type="AlphaFoldDB" id="A0A0C2G8J2"/>
<dbReference type="OrthoDB" id="3216820at2"/>
<keyword evidence="1" id="KW-0808">Transferase</keyword>
<dbReference type="RefSeq" id="WP_040271306.1">
    <property type="nucleotide sequence ID" value="NZ_JROO01000009.1"/>
</dbReference>
<proteinExistence type="predicted"/>
<dbReference type="GO" id="GO:0008168">
    <property type="term" value="F:methyltransferase activity"/>
    <property type="evidence" value="ECO:0007669"/>
    <property type="project" value="UniProtKB-KW"/>
</dbReference>
<sequence>MSEFSSSPEADPPVPDSVDTTVAHSARVWNYVLGGKDNYPVDREAGDRMRRIYPAIVTDARQHRAFLARSVGHLADECGIRQFLDIGTGMPTHNNTHEVAQAHAPDSRVVYVDNDPLVLAHATALLTSSPEGYTDYVHADLRDPDTILAQARERLDFTQPIALVLLSILGHIPDPHAHPLVRHLVADLPVGSYLVISDGVNTNDEMVEAVEHHNEIVALPYYLRSPADIAAFFDGLAPVEPGIVSADRWRPDGRVEVGSDSPAHIHAGVARKVQ</sequence>
<evidence type="ECO:0000313" key="2">
    <source>
        <dbReference type="Proteomes" id="UP000031675"/>
    </source>
</evidence>
<evidence type="ECO:0000313" key="1">
    <source>
        <dbReference type="EMBL" id="KIH99698.1"/>
    </source>
</evidence>